<accession>A0AA96WEQ2</accession>
<name>A0AA96WEQ2_9CYAN</name>
<evidence type="ECO:0000313" key="2">
    <source>
        <dbReference type="EMBL" id="WNZ23803.1"/>
    </source>
</evidence>
<protein>
    <submittedName>
        <fullName evidence="2">Glycosyltransferase family 2 protein</fullName>
    </submittedName>
</protein>
<feature type="domain" description="Glycosyltransferase 2-like prokaryotic type" evidence="1">
    <location>
        <begin position="5"/>
        <end position="206"/>
    </location>
</feature>
<dbReference type="RefSeq" id="WP_316435551.1">
    <property type="nucleotide sequence ID" value="NZ_CP053586.1"/>
</dbReference>
<dbReference type="InterPro" id="IPR019290">
    <property type="entry name" value="GlycosylTrfase-like_prok"/>
</dbReference>
<dbReference type="PANTHER" id="PTHR43685">
    <property type="entry name" value="GLYCOSYLTRANSFERASE"/>
    <property type="match status" value="1"/>
</dbReference>
<dbReference type="AlphaFoldDB" id="A0AA96WEQ2"/>
<dbReference type="EMBL" id="CP053586">
    <property type="protein sequence ID" value="WNZ23803.1"/>
    <property type="molecule type" value="Genomic_DNA"/>
</dbReference>
<dbReference type="Pfam" id="PF10111">
    <property type="entry name" value="Glyco_tranf_2_2"/>
    <property type="match status" value="1"/>
</dbReference>
<reference evidence="2" key="1">
    <citation type="submission" date="2020-05" db="EMBL/GenBank/DDBJ databases">
        <authorList>
            <person name="Zhu T."/>
            <person name="Keshari N."/>
            <person name="Lu X."/>
        </authorList>
    </citation>
    <scope>NUCLEOTIDE SEQUENCE</scope>
    <source>
        <strain evidence="2">NK1-12</strain>
    </source>
</reference>
<evidence type="ECO:0000259" key="1">
    <source>
        <dbReference type="Pfam" id="PF10111"/>
    </source>
</evidence>
<organism evidence="2">
    <name type="scientific">Leptolyngbya sp. NK1-12</name>
    <dbReference type="NCBI Taxonomy" id="2547451"/>
    <lineage>
        <taxon>Bacteria</taxon>
        <taxon>Bacillati</taxon>
        <taxon>Cyanobacteriota</taxon>
        <taxon>Cyanophyceae</taxon>
        <taxon>Leptolyngbyales</taxon>
        <taxon>Leptolyngbyaceae</taxon>
        <taxon>Leptolyngbya group</taxon>
        <taxon>Leptolyngbya</taxon>
    </lineage>
</organism>
<gene>
    <name evidence="2" type="ORF">HJG54_13685</name>
</gene>
<dbReference type="CDD" id="cd00761">
    <property type="entry name" value="Glyco_tranf_GTA_type"/>
    <property type="match status" value="1"/>
</dbReference>
<dbReference type="InterPro" id="IPR029044">
    <property type="entry name" value="Nucleotide-diphossugar_trans"/>
</dbReference>
<sequence>MPTISVIIPAYNAEKTILSAITSVQKQTFSDWEVIVINDGSTDGTVQKLASISDQRLKVFSYPNAGVSTARNRGLDRASGDYIAFLDADDQWTADKLEAQLAALQHHPDAGVAYSYTHFIFEDKADSFIEDSQAYQGNVYADLLLKNFLHSGSNPLIRKEAILSTGNFNPCLSYGEDWEYWLRLAAKWNFVLVPKPQILYYHSPYSASNQNLAILESSMLQTIDQIFAAAPAYLQPLKRRSLSCTYRYLTQQYLRNCNGNLHNIKCAGKKLWQAVCINPKILLETYTFNLFKWWSKAAISVLAQLAQ</sequence>
<dbReference type="InterPro" id="IPR050834">
    <property type="entry name" value="Glycosyltransf_2"/>
</dbReference>
<dbReference type="Gene3D" id="3.90.550.10">
    <property type="entry name" value="Spore Coat Polysaccharide Biosynthesis Protein SpsA, Chain A"/>
    <property type="match status" value="1"/>
</dbReference>
<proteinExistence type="predicted"/>
<dbReference type="SUPFAM" id="SSF53448">
    <property type="entry name" value="Nucleotide-diphospho-sugar transferases"/>
    <property type="match status" value="1"/>
</dbReference>
<dbReference type="PANTHER" id="PTHR43685:SF2">
    <property type="entry name" value="GLYCOSYLTRANSFERASE 2-LIKE DOMAIN-CONTAINING PROTEIN"/>
    <property type="match status" value="1"/>
</dbReference>